<keyword evidence="4 8" id="KW-0031">Aminopeptidase</keyword>
<feature type="active site" evidence="8">
    <location>
        <position position="341"/>
    </location>
</feature>
<evidence type="ECO:0000256" key="7">
    <source>
        <dbReference type="ARBA" id="ARBA00023211"/>
    </source>
</evidence>
<feature type="binding site" evidence="8">
    <location>
        <position position="260"/>
    </location>
    <ligand>
        <name>Mn(2+)</name>
        <dbReference type="ChEBI" id="CHEBI:29035"/>
        <label>2</label>
    </ligand>
</feature>
<evidence type="ECO:0000256" key="2">
    <source>
        <dbReference type="ARBA" id="ARBA00000967"/>
    </source>
</evidence>
<dbReference type="GO" id="GO:0030145">
    <property type="term" value="F:manganese ion binding"/>
    <property type="evidence" value="ECO:0007669"/>
    <property type="project" value="UniProtKB-UniRule"/>
</dbReference>
<dbReference type="Gene3D" id="3.40.220.10">
    <property type="entry name" value="Leucine Aminopeptidase, subunit E, domain 1"/>
    <property type="match status" value="1"/>
</dbReference>
<feature type="domain" description="Cytosol aminopeptidase" evidence="9">
    <location>
        <begin position="335"/>
        <end position="342"/>
    </location>
</feature>
<dbReference type="CDD" id="cd00433">
    <property type="entry name" value="Peptidase_M17"/>
    <property type="match status" value="1"/>
</dbReference>
<keyword evidence="8" id="KW-0963">Cytoplasm</keyword>
<dbReference type="EC" id="3.4.11.1" evidence="8"/>
<evidence type="ECO:0000256" key="5">
    <source>
        <dbReference type="ARBA" id="ARBA00022670"/>
    </source>
</evidence>
<evidence type="ECO:0000256" key="8">
    <source>
        <dbReference type="HAMAP-Rule" id="MF_00181"/>
    </source>
</evidence>
<dbReference type="InterPro" id="IPR043472">
    <property type="entry name" value="Macro_dom-like"/>
</dbReference>
<dbReference type="PRINTS" id="PR00481">
    <property type="entry name" value="LAMNOPPTDASE"/>
</dbReference>
<dbReference type="SUPFAM" id="SSF52949">
    <property type="entry name" value="Macro domain-like"/>
    <property type="match status" value="1"/>
</dbReference>
<feature type="binding site" evidence="8">
    <location>
        <position position="255"/>
    </location>
    <ligand>
        <name>Mn(2+)</name>
        <dbReference type="ChEBI" id="CHEBI:29035"/>
        <label>2</label>
    </ligand>
</feature>
<dbReference type="PROSITE" id="PS00631">
    <property type="entry name" value="CYTOSOL_AP"/>
    <property type="match status" value="1"/>
</dbReference>
<evidence type="ECO:0000256" key="6">
    <source>
        <dbReference type="ARBA" id="ARBA00022801"/>
    </source>
</evidence>
<dbReference type="NCBIfam" id="NF002074">
    <property type="entry name" value="PRK00913.1-4"/>
    <property type="match status" value="1"/>
</dbReference>
<comment type="catalytic activity">
    <reaction evidence="1 8">
        <text>Release of an N-terminal amino acid, Xaa-|-Yaa-, in which Xaa is preferably Leu, but may be other amino acids including Pro although not Arg or Lys, and Yaa may be Pro. Amino acid amides and methyl esters are also readily hydrolyzed, but rates on arylamides are exceedingly low.</text>
        <dbReference type="EC" id="3.4.11.1"/>
    </reaction>
</comment>
<dbReference type="InterPro" id="IPR023042">
    <property type="entry name" value="Peptidase_M17_leu_NH2_pept"/>
</dbReference>
<proteinExistence type="inferred from homology"/>
<comment type="cofactor">
    <cofactor evidence="8">
        <name>Mn(2+)</name>
        <dbReference type="ChEBI" id="CHEBI:29035"/>
    </cofactor>
    <text evidence="8">Binds 2 manganese ions per subunit.</text>
</comment>
<dbReference type="RefSeq" id="WP_237379898.1">
    <property type="nucleotide sequence ID" value="NZ_CP071793.1"/>
</dbReference>
<dbReference type="InterPro" id="IPR000819">
    <property type="entry name" value="Peptidase_M17_C"/>
</dbReference>
<dbReference type="GO" id="GO:0070006">
    <property type="term" value="F:metalloaminopeptidase activity"/>
    <property type="evidence" value="ECO:0007669"/>
    <property type="project" value="InterPro"/>
</dbReference>
<evidence type="ECO:0000256" key="4">
    <source>
        <dbReference type="ARBA" id="ARBA00022438"/>
    </source>
</evidence>
<dbReference type="Gene3D" id="3.40.630.10">
    <property type="entry name" value="Zn peptidases"/>
    <property type="match status" value="1"/>
</dbReference>
<dbReference type="KEGG" id="scor:J3U87_32185"/>
<keyword evidence="7 8" id="KW-0464">Manganese</keyword>
<comment type="function">
    <text evidence="8">Presumably involved in the processing and regular turnover of intracellular proteins. Catalyzes the removal of unsubstituted N-terminal amino acids from various peptides.</text>
</comment>
<dbReference type="PANTHER" id="PTHR11963">
    <property type="entry name" value="LEUCINE AMINOPEPTIDASE-RELATED"/>
    <property type="match status" value="1"/>
</dbReference>
<evidence type="ECO:0000256" key="1">
    <source>
        <dbReference type="ARBA" id="ARBA00000135"/>
    </source>
</evidence>
<feature type="binding site" evidence="8">
    <location>
        <position position="278"/>
    </location>
    <ligand>
        <name>Mn(2+)</name>
        <dbReference type="ChEBI" id="CHEBI:29035"/>
        <label>2</label>
    </ligand>
</feature>
<dbReference type="PANTHER" id="PTHR11963:SF23">
    <property type="entry name" value="CYTOSOL AMINOPEPTIDASE"/>
    <property type="match status" value="1"/>
</dbReference>
<dbReference type="AlphaFoldDB" id="A0A8A4TMX1"/>
<accession>A0A8A4TMX1</accession>
<comment type="similarity">
    <text evidence="3 8">Belongs to the peptidase M17 family.</text>
</comment>
<evidence type="ECO:0000256" key="3">
    <source>
        <dbReference type="ARBA" id="ARBA00009528"/>
    </source>
</evidence>
<gene>
    <name evidence="8" type="primary">pepA</name>
    <name evidence="10" type="ORF">J3U87_32185</name>
</gene>
<keyword evidence="5 8" id="KW-0645">Protease</keyword>
<dbReference type="Pfam" id="PF00883">
    <property type="entry name" value="Peptidase_M17"/>
    <property type="match status" value="1"/>
</dbReference>
<protein>
    <recommendedName>
        <fullName evidence="8">Probable cytosol aminopeptidase</fullName>
        <ecNumber evidence="8">3.4.11.1</ecNumber>
    </recommendedName>
    <alternativeName>
        <fullName evidence="8">Leucine aminopeptidase</fullName>
        <shortName evidence="8">LAP</shortName>
        <ecNumber evidence="8">3.4.11.10</ecNumber>
    </alternativeName>
    <alternativeName>
        <fullName evidence="8">Leucyl aminopeptidase</fullName>
    </alternativeName>
</protein>
<sequence length="486" mass="52132">MKVEVTSADLNTLEGRCLLVLAKKDGTLLNVPESVQGPLAEIVAPLVESEEFGKSFGGKYYAVKPAGLAVGRVLFFNVGEKAEKHNDIRRATAAGWKALRGMGHTELVISLDGLDEVQTTAALEGLFLGSYQYTELKSEKDKLPKQLESLTVHVSDDLGDRVDRVHALCRGTNRARDLEQMPANLLTPTRLADLAMEWSQTAGFKTTILEEDEMRDLGMGSLLSVSQGSDQPGKLIIMDYQPESGSDKTFALVGKAVTFDSGGLSLKPANSMAEMKGDMGGGATVFGIMSVLKDLGFPHRVVGLVPSVENMPGSRATRPSDVVTSLSGVTIEINNTDAEGRLILADALTYAGNYKPDYVIDFATLTGACLVALGPKVCGVMGNHQPLIDAILEGGRDSHELFWELPLVEEYKEMLKSDVADISNISKSRWGGTITAGLFLQRFAGDYQWAHCDIACSIFEKGDEVHPGGGTGIGVRAGYLALTKMA</sequence>
<dbReference type="HAMAP" id="MF_00181">
    <property type="entry name" value="Cytosol_peptidase_M17"/>
    <property type="match status" value="1"/>
</dbReference>
<feature type="active site" evidence="8">
    <location>
        <position position="267"/>
    </location>
</feature>
<evidence type="ECO:0000259" key="9">
    <source>
        <dbReference type="PROSITE" id="PS00631"/>
    </source>
</evidence>
<comment type="subcellular location">
    <subcellularLocation>
        <location evidence="8">Cytoplasm</location>
    </subcellularLocation>
</comment>
<dbReference type="GO" id="GO:0005737">
    <property type="term" value="C:cytoplasm"/>
    <property type="evidence" value="ECO:0007669"/>
    <property type="project" value="UniProtKB-SubCell"/>
</dbReference>
<feature type="binding site" evidence="8">
    <location>
        <position position="337"/>
    </location>
    <ligand>
        <name>Mn(2+)</name>
        <dbReference type="ChEBI" id="CHEBI:29035"/>
        <label>1</label>
    </ligand>
</feature>
<evidence type="ECO:0000313" key="10">
    <source>
        <dbReference type="EMBL" id="QTD50268.1"/>
    </source>
</evidence>
<dbReference type="EMBL" id="CP071793">
    <property type="protein sequence ID" value="QTD50268.1"/>
    <property type="molecule type" value="Genomic_DNA"/>
</dbReference>
<dbReference type="InterPro" id="IPR008283">
    <property type="entry name" value="Peptidase_M17_N"/>
</dbReference>
<keyword evidence="8" id="KW-0479">Metal-binding</keyword>
<feature type="binding site" evidence="8">
    <location>
        <position position="339"/>
    </location>
    <ligand>
        <name>Mn(2+)</name>
        <dbReference type="ChEBI" id="CHEBI:29035"/>
        <label>2</label>
    </ligand>
</feature>
<organism evidence="10 11">
    <name type="scientific">Sulfidibacter corallicola</name>
    <dbReference type="NCBI Taxonomy" id="2818388"/>
    <lineage>
        <taxon>Bacteria</taxon>
        <taxon>Pseudomonadati</taxon>
        <taxon>Acidobacteriota</taxon>
        <taxon>Holophagae</taxon>
        <taxon>Acanthopleuribacterales</taxon>
        <taxon>Acanthopleuribacteraceae</taxon>
        <taxon>Sulfidibacter</taxon>
    </lineage>
</organism>
<name>A0A8A4TMX1_SULCO</name>
<keyword evidence="6 8" id="KW-0378">Hydrolase</keyword>
<dbReference type="GO" id="GO:0006508">
    <property type="term" value="P:proteolysis"/>
    <property type="evidence" value="ECO:0007669"/>
    <property type="project" value="UniProtKB-KW"/>
</dbReference>
<dbReference type="Pfam" id="PF02789">
    <property type="entry name" value="Peptidase_M17_N"/>
    <property type="match status" value="1"/>
</dbReference>
<dbReference type="Proteomes" id="UP000663929">
    <property type="component" value="Chromosome"/>
</dbReference>
<reference evidence="10" key="1">
    <citation type="submission" date="2021-03" db="EMBL/GenBank/DDBJ databases">
        <title>Acanthopleuribacteraceae sp. M133.</title>
        <authorList>
            <person name="Wang G."/>
        </authorList>
    </citation>
    <scope>NUCLEOTIDE SEQUENCE</scope>
    <source>
        <strain evidence="10">M133</strain>
    </source>
</reference>
<comment type="catalytic activity">
    <reaction evidence="2 8">
        <text>Release of an N-terminal amino acid, preferentially leucine, but not glutamic or aspartic acids.</text>
        <dbReference type="EC" id="3.4.11.10"/>
    </reaction>
</comment>
<dbReference type="SUPFAM" id="SSF53187">
    <property type="entry name" value="Zn-dependent exopeptidases"/>
    <property type="match status" value="1"/>
</dbReference>
<evidence type="ECO:0000313" key="11">
    <source>
        <dbReference type="Proteomes" id="UP000663929"/>
    </source>
</evidence>
<dbReference type="EC" id="3.4.11.10" evidence="8"/>
<dbReference type="NCBIfam" id="NF002073">
    <property type="entry name" value="PRK00913.1-2"/>
    <property type="match status" value="1"/>
</dbReference>
<feature type="binding site" evidence="8">
    <location>
        <position position="260"/>
    </location>
    <ligand>
        <name>Mn(2+)</name>
        <dbReference type="ChEBI" id="CHEBI:29035"/>
        <label>1</label>
    </ligand>
</feature>
<keyword evidence="11" id="KW-1185">Reference proteome</keyword>
<feature type="binding site" evidence="8">
    <location>
        <position position="339"/>
    </location>
    <ligand>
        <name>Mn(2+)</name>
        <dbReference type="ChEBI" id="CHEBI:29035"/>
        <label>1</label>
    </ligand>
</feature>
<dbReference type="InterPro" id="IPR011356">
    <property type="entry name" value="Leucine_aapep/pepB"/>
</dbReference>